<evidence type="ECO:0000256" key="7">
    <source>
        <dbReference type="ARBA" id="ARBA00022840"/>
    </source>
</evidence>
<keyword evidence="8" id="KW-0902">Two-component regulatory system</keyword>
<dbReference type="SUPFAM" id="SSF55874">
    <property type="entry name" value="ATPase domain of HSP90 chaperone/DNA topoisomerase II/histidine kinase"/>
    <property type="match status" value="1"/>
</dbReference>
<name>A0ABU5GTK2_9GAMM</name>
<dbReference type="InterPro" id="IPR050482">
    <property type="entry name" value="Sensor_HK_TwoCompSys"/>
</dbReference>
<evidence type="ECO:0000313" key="11">
    <source>
        <dbReference type="Proteomes" id="UP001294570"/>
    </source>
</evidence>
<dbReference type="Gene3D" id="3.30.565.10">
    <property type="entry name" value="Histidine kinase-like ATPase, C-terminal domain"/>
    <property type="match status" value="1"/>
</dbReference>
<comment type="caution">
    <text evidence="10">The sequence shown here is derived from an EMBL/GenBank/DDBJ whole genome shotgun (WGS) entry which is preliminary data.</text>
</comment>
<evidence type="ECO:0000256" key="5">
    <source>
        <dbReference type="ARBA" id="ARBA00022741"/>
    </source>
</evidence>
<feature type="domain" description="Signal transduction histidine kinase subgroup 3 dimerisation and phosphoacceptor" evidence="9">
    <location>
        <begin position="35"/>
        <end position="101"/>
    </location>
</feature>
<evidence type="ECO:0000256" key="2">
    <source>
        <dbReference type="ARBA" id="ARBA00012438"/>
    </source>
</evidence>
<evidence type="ECO:0000313" key="10">
    <source>
        <dbReference type="EMBL" id="MDY7220328.1"/>
    </source>
</evidence>
<comment type="catalytic activity">
    <reaction evidence="1">
        <text>ATP + protein L-histidine = ADP + protein N-phospho-L-histidine.</text>
        <dbReference type="EC" id="2.7.13.3"/>
    </reaction>
</comment>
<sequence length="232" mass="26805">MEQSVPYVTEQDRMQAMQTEKTQLSRVLTEVQETERRRLGAILHDDLGQYIVALRAQIKTLHLLAERPDQVQRVAQELEQQAHRIQQGFRAVVQGMYPVQLECLSVFQLLMLLKQRWFDQVALHINLHPLGALPELSLADKQQLYRLLQEALCNAYQHGQATQVKLWLQYKAQAWRILLRDNGKGGLLAQAGIGCYTMTERAQSMRAQLYIRPRVMRGWSVYLYVHSEGVGP</sequence>
<dbReference type="EMBL" id="JAXIVU010000025">
    <property type="protein sequence ID" value="MDY7220328.1"/>
    <property type="molecule type" value="Genomic_DNA"/>
</dbReference>
<dbReference type="RefSeq" id="WP_321554411.1">
    <property type="nucleotide sequence ID" value="NZ_JAXIVU010000025.1"/>
</dbReference>
<keyword evidence="5" id="KW-0547">Nucleotide-binding</keyword>
<gene>
    <name evidence="10" type="ORF">TOI97_12215</name>
</gene>
<protein>
    <recommendedName>
        <fullName evidence="2">histidine kinase</fullName>
        <ecNumber evidence="2">2.7.13.3</ecNumber>
    </recommendedName>
</protein>
<evidence type="ECO:0000259" key="9">
    <source>
        <dbReference type="Pfam" id="PF07730"/>
    </source>
</evidence>
<evidence type="ECO:0000256" key="8">
    <source>
        <dbReference type="ARBA" id="ARBA00023012"/>
    </source>
</evidence>
<evidence type="ECO:0000256" key="3">
    <source>
        <dbReference type="ARBA" id="ARBA00022553"/>
    </source>
</evidence>
<reference evidence="10 11" key="1">
    <citation type="submission" date="2023-12" db="EMBL/GenBank/DDBJ databases">
        <title>Denitrificimonas halotolerans sp. nov.,a novel species isolated from landfill leachate.</title>
        <authorList>
            <person name="Wang S."/>
        </authorList>
    </citation>
    <scope>NUCLEOTIDE SEQUENCE [LARGE SCALE GENOMIC DNA]</scope>
    <source>
        <strain evidence="10 11">JX-1</strain>
    </source>
</reference>
<evidence type="ECO:0000256" key="4">
    <source>
        <dbReference type="ARBA" id="ARBA00022679"/>
    </source>
</evidence>
<keyword evidence="7" id="KW-0067">ATP-binding</keyword>
<dbReference type="GO" id="GO:0016301">
    <property type="term" value="F:kinase activity"/>
    <property type="evidence" value="ECO:0007669"/>
    <property type="project" value="UniProtKB-KW"/>
</dbReference>
<evidence type="ECO:0000256" key="6">
    <source>
        <dbReference type="ARBA" id="ARBA00022777"/>
    </source>
</evidence>
<dbReference type="PANTHER" id="PTHR24421:SF10">
    <property type="entry name" value="NITRATE_NITRITE SENSOR PROTEIN NARQ"/>
    <property type="match status" value="1"/>
</dbReference>
<keyword evidence="4" id="KW-0808">Transferase</keyword>
<dbReference type="Gene3D" id="1.20.5.1930">
    <property type="match status" value="1"/>
</dbReference>
<keyword evidence="6 10" id="KW-0418">Kinase</keyword>
<evidence type="ECO:0000256" key="1">
    <source>
        <dbReference type="ARBA" id="ARBA00000085"/>
    </source>
</evidence>
<keyword evidence="3" id="KW-0597">Phosphoprotein</keyword>
<dbReference type="EC" id="2.7.13.3" evidence="2"/>
<dbReference type="Proteomes" id="UP001294570">
    <property type="component" value="Unassembled WGS sequence"/>
</dbReference>
<dbReference type="Pfam" id="PF07730">
    <property type="entry name" value="HisKA_3"/>
    <property type="match status" value="1"/>
</dbReference>
<dbReference type="InterPro" id="IPR011712">
    <property type="entry name" value="Sig_transdc_His_kin_sub3_dim/P"/>
</dbReference>
<proteinExistence type="predicted"/>
<accession>A0ABU5GTK2</accession>
<dbReference type="InterPro" id="IPR036890">
    <property type="entry name" value="HATPase_C_sf"/>
</dbReference>
<organism evidence="10 11">
    <name type="scientific">Denitrificimonas halotolerans</name>
    <dbReference type="NCBI Taxonomy" id="3098930"/>
    <lineage>
        <taxon>Bacteria</taxon>
        <taxon>Pseudomonadati</taxon>
        <taxon>Pseudomonadota</taxon>
        <taxon>Gammaproteobacteria</taxon>
        <taxon>Pseudomonadales</taxon>
        <taxon>Pseudomonadaceae</taxon>
        <taxon>Denitrificimonas</taxon>
    </lineage>
</organism>
<keyword evidence="11" id="KW-1185">Reference proteome</keyword>
<dbReference type="PANTHER" id="PTHR24421">
    <property type="entry name" value="NITRATE/NITRITE SENSOR PROTEIN NARX-RELATED"/>
    <property type="match status" value="1"/>
</dbReference>